<evidence type="ECO:0000256" key="6">
    <source>
        <dbReference type="ARBA" id="ARBA00022989"/>
    </source>
</evidence>
<evidence type="ECO:0000256" key="8">
    <source>
        <dbReference type="ARBA" id="ARBA00023065"/>
    </source>
</evidence>
<keyword evidence="3 12" id="KW-0813">Transport</keyword>
<evidence type="ECO:0000313" key="15">
    <source>
        <dbReference type="Proteomes" id="UP000838878"/>
    </source>
</evidence>
<dbReference type="OrthoDB" id="7208184at2759"/>
<keyword evidence="6 13" id="KW-1133">Transmembrane helix</keyword>
<organism evidence="14 15">
    <name type="scientific">Brenthis ino</name>
    <name type="common">lesser marbled fritillary</name>
    <dbReference type="NCBI Taxonomy" id="405034"/>
    <lineage>
        <taxon>Eukaryota</taxon>
        <taxon>Metazoa</taxon>
        <taxon>Ecdysozoa</taxon>
        <taxon>Arthropoda</taxon>
        <taxon>Hexapoda</taxon>
        <taxon>Insecta</taxon>
        <taxon>Pterygota</taxon>
        <taxon>Neoptera</taxon>
        <taxon>Endopterygota</taxon>
        <taxon>Lepidoptera</taxon>
        <taxon>Glossata</taxon>
        <taxon>Ditrysia</taxon>
        <taxon>Papilionoidea</taxon>
        <taxon>Nymphalidae</taxon>
        <taxon>Heliconiinae</taxon>
        <taxon>Argynnini</taxon>
        <taxon>Brenthis</taxon>
    </lineage>
</organism>
<keyword evidence="9 13" id="KW-0472">Membrane</keyword>
<accession>A0A8J9V0Q4</accession>
<keyword evidence="8 12" id="KW-0406">Ion transport</keyword>
<evidence type="ECO:0000256" key="11">
    <source>
        <dbReference type="ARBA" id="ARBA00023303"/>
    </source>
</evidence>
<keyword evidence="11 12" id="KW-0407">Ion channel</keyword>
<reference evidence="14" key="1">
    <citation type="submission" date="2021-12" db="EMBL/GenBank/DDBJ databases">
        <authorList>
            <person name="Martin H S."/>
        </authorList>
    </citation>
    <scope>NUCLEOTIDE SEQUENCE</scope>
</reference>
<keyword evidence="7" id="KW-0915">Sodium</keyword>
<comment type="subcellular location">
    <subcellularLocation>
        <location evidence="1">Membrane</location>
        <topology evidence="1">Multi-pass membrane protein</topology>
    </subcellularLocation>
</comment>
<dbReference type="Pfam" id="PF00858">
    <property type="entry name" value="ASC"/>
    <property type="match status" value="2"/>
</dbReference>
<keyword evidence="5 12" id="KW-0812">Transmembrane</keyword>
<dbReference type="AlphaFoldDB" id="A0A8J9V0Q4"/>
<dbReference type="GO" id="GO:0015280">
    <property type="term" value="F:ligand-gated sodium channel activity"/>
    <property type="evidence" value="ECO:0007669"/>
    <property type="project" value="TreeGrafter"/>
</dbReference>
<evidence type="ECO:0000256" key="5">
    <source>
        <dbReference type="ARBA" id="ARBA00022692"/>
    </source>
</evidence>
<dbReference type="EMBL" id="OV170227">
    <property type="protein sequence ID" value="CAH0728194.1"/>
    <property type="molecule type" value="Genomic_DNA"/>
</dbReference>
<dbReference type="PANTHER" id="PTHR11690">
    <property type="entry name" value="AMILORIDE-SENSITIVE SODIUM CHANNEL-RELATED"/>
    <property type="match status" value="1"/>
</dbReference>
<comment type="similarity">
    <text evidence="2 12">Belongs to the amiloride-sensitive sodium channel (TC 1.A.6) family.</text>
</comment>
<dbReference type="Proteomes" id="UP000838878">
    <property type="component" value="Chromosome 7"/>
</dbReference>
<name>A0A8J9V0Q4_9NEOP</name>
<keyword evidence="4 12" id="KW-0894">Sodium channel</keyword>
<proteinExistence type="inferred from homology"/>
<dbReference type="InterPro" id="IPR001873">
    <property type="entry name" value="ENaC"/>
</dbReference>
<evidence type="ECO:0000256" key="12">
    <source>
        <dbReference type="RuleBase" id="RU000679"/>
    </source>
</evidence>
<evidence type="ECO:0000256" key="13">
    <source>
        <dbReference type="SAM" id="Phobius"/>
    </source>
</evidence>
<evidence type="ECO:0000256" key="10">
    <source>
        <dbReference type="ARBA" id="ARBA00023201"/>
    </source>
</evidence>
<dbReference type="PANTHER" id="PTHR11690:SF253">
    <property type="entry name" value="PICKPOCKET 18-RELATED"/>
    <property type="match status" value="1"/>
</dbReference>
<evidence type="ECO:0000256" key="1">
    <source>
        <dbReference type="ARBA" id="ARBA00004141"/>
    </source>
</evidence>
<sequence>MRTVDPDLWYQKVRKPPLNVSRPLRFGIKGASRFEVRLRKSFRDAMLEFCRNCSVEGVAFTMDKSNPKPLRWCYLTVLVVSMTCGLAIMVYNIMWFWSIPPLTMTTLPLQHPAQHIDFPAIAICSYNLISRSALNEYAQLFPMDRNNTIHKTNLVGQDSGLTVVVRENPDDITYVRRIRDGFDVLIFDGWEYPLFRSGVVTVAPAAHSAAIFVRLRARSERTADSLLRHSDEWLGCRMRRAGELPGQWSHCVGACRSEAARALCLCVPHTLPPLQRETHIHCSLEDLNCLAKHSGKFSTLYPGDDVHPSLSQEQADSVECDHCRVDCARQRYSAATTTMPYALLQGDIFLNRILKGVDLTNTSIVQVFHTTGDLELYMLETTFRWFEIIAHVNSQWVFVVGVTGVSALELLYHCTLRWLHHYRRLGKLGT</sequence>
<evidence type="ECO:0000256" key="9">
    <source>
        <dbReference type="ARBA" id="ARBA00023136"/>
    </source>
</evidence>
<dbReference type="GO" id="GO:0005886">
    <property type="term" value="C:plasma membrane"/>
    <property type="evidence" value="ECO:0007669"/>
    <property type="project" value="TreeGrafter"/>
</dbReference>
<evidence type="ECO:0000313" key="14">
    <source>
        <dbReference type="EMBL" id="CAH0728194.1"/>
    </source>
</evidence>
<gene>
    <name evidence="14" type="ORF">BINO364_LOCUS13439</name>
</gene>
<feature type="non-terminal residue" evidence="14">
    <location>
        <position position="430"/>
    </location>
</feature>
<keyword evidence="10 12" id="KW-0739">Sodium transport</keyword>
<evidence type="ECO:0000256" key="2">
    <source>
        <dbReference type="ARBA" id="ARBA00007193"/>
    </source>
</evidence>
<feature type="transmembrane region" description="Helical" evidence="13">
    <location>
        <begin position="72"/>
        <end position="97"/>
    </location>
</feature>
<evidence type="ECO:0000256" key="3">
    <source>
        <dbReference type="ARBA" id="ARBA00022448"/>
    </source>
</evidence>
<evidence type="ECO:0000256" key="7">
    <source>
        <dbReference type="ARBA" id="ARBA00023053"/>
    </source>
</evidence>
<evidence type="ECO:0000256" key="4">
    <source>
        <dbReference type="ARBA" id="ARBA00022461"/>
    </source>
</evidence>
<protein>
    <submittedName>
        <fullName evidence="14">Uncharacterized protein</fullName>
    </submittedName>
</protein>
<keyword evidence="15" id="KW-1185">Reference proteome</keyword>